<evidence type="ECO:0000313" key="1">
    <source>
        <dbReference type="EMBL" id="OAA75833.1"/>
    </source>
</evidence>
<proteinExistence type="predicted"/>
<name>A0A168FZW6_CORDF</name>
<gene>
    <name evidence="1" type="ORF">LEL_07821</name>
</gene>
<dbReference type="AlphaFoldDB" id="A0A168FZW6"/>
<comment type="caution">
    <text evidence="1">The sequence shown here is derived from an EMBL/GenBank/DDBJ whole genome shotgun (WGS) entry which is preliminary data.</text>
</comment>
<evidence type="ECO:0008006" key="3">
    <source>
        <dbReference type="Google" id="ProtNLM"/>
    </source>
</evidence>
<organism evidence="1 2">
    <name type="scientific">Akanthomyces lecanii RCEF 1005</name>
    <dbReference type="NCBI Taxonomy" id="1081108"/>
    <lineage>
        <taxon>Eukaryota</taxon>
        <taxon>Fungi</taxon>
        <taxon>Dikarya</taxon>
        <taxon>Ascomycota</taxon>
        <taxon>Pezizomycotina</taxon>
        <taxon>Sordariomycetes</taxon>
        <taxon>Hypocreomycetidae</taxon>
        <taxon>Hypocreales</taxon>
        <taxon>Cordycipitaceae</taxon>
        <taxon>Akanthomyces</taxon>
        <taxon>Cordyceps confragosa</taxon>
    </lineage>
</organism>
<dbReference type="OrthoDB" id="2150942at2759"/>
<accession>A0A168FZW6</accession>
<dbReference type="EMBL" id="AZHF01000005">
    <property type="protein sequence ID" value="OAA75833.1"/>
    <property type="molecule type" value="Genomic_DNA"/>
</dbReference>
<protein>
    <recommendedName>
        <fullName evidence="3">Esterase, SGNH hydrolase-type, subgroup</fullName>
    </recommendedName>
</protein>
<sequence>MANTINTSRFYFEYKGHKITDITTFFNIATAQRPETPVVYLAGDSSLDNKYWLPSTSPGSQDAVPLASVPEIYKLVLQKPYPKADVAFWLNHVLGARVTTLNLAVEASLLRERHGSALLAHDEFIRDRITPRDILIVSVGGNDIAMKPTAWTVLHMLWLAWLTPLSSLRSGRAWALRYFIGLFKTQTENYIAKLVANHKPRAVIVCMIYHPLESQAGLAPSWADKALTALGYNKQPERLQAGIEQMYEQATRNIEIDGVPVKAFDHAGDDAGGAQDLDGVVEDGEVALRGIVPPVAGRQVVGWVLGFL</sequence>
<reference evidence="1 2" key="1">
    <citation type="journal article" date="2016" name="Genome Biol. Evol.">
        <title>Divergent and convergent evolution of fungal pathogenicity.</title>
        <authorList>
            <person name="Shang Y."/>
            <person name="Xiao G."/>
            <person name="Zheng P."/>
            <person name="Cen K."/>
            <person name="Zhan S."/>
            <person name="Wang C."/>
        </authorList>
    </citation>
    <scope>NUCLEOTIDE SEQUENCE [LARGE SCALE GENOMIC DNA]</scope>
    <source>
        <strain evidence="1 2">RCEF 1005</strain>
    </source>
</reference>
<keyword evidence="2" id="KW-1185">Reference proteome</keyword>
<evidence type="ECO:0000313" key="2">
    <source>
        <dbReference type="Proteomes" id="UP000076881"/>
    </source>
</evidence>
<dbReference type="Proteomes" id="UP000076881">
    <property type="component" value="Unassembled WGS sequence"/>
</dbReference>